<evidence type="ECO:0000313" key="5">
    <source>
        <dbReference type="Proteomes" id="UP001604335"/>
    </source>
</evidence>
<protein>
    <submittedName>
        <fullName evidence="4">PspA/IM30 family protein</fullName>
    </submittedName>
</protein>
<dbReference type="PANTHER" id="PTHR31088">
    <property type="entry name" value="MEMBRANE-ASSOCIATED PROTEIN VIPP1, CHLOROPLASTIC"/>
    <property type="match status" value="1"/>
</dbReference>
<evidence type="ECO:0000256" key="1">
    <source>
        <dbReference type="ARBA" id="ARBA00043985"/>
    </source>
</evidence>
<dbReference type="RefSeq" id="WP_393009902.1">
    <property type="nucleotide sequence ID" value="NZ_JAZAQF010000001.1"/>
</dbReference>
<evidence type="ECO:0000256" key="2">
    <source>
        <dbReference type="SAM" id="Coils"/>
    </source>
</evidence>
<comment type="similarity">
    <text evidence="1">Belongs to the PspA/Vipp/IM30 family.</text>
</comment>
<feature type="compositionally biased region" description="Low complexity" evidence="3">
    <location>
        <begin position="224"/>
        <end position="237"/>
    </location>
</feature>
<dbReference type="Pfam" id="PF04012">
    <property type="entry name" value="PspA_IM30"/>
    <property type="match status" value="1"/>
</dbReference>
<dbReference type="InterPro" id="IPR007157">
    <property type="entry name" value="PspA_VIPP1"/>
</dbReference>
<comment type="caution">
    <text evidence="4">The sequence shown here is derived from an EMBL/GenBank/DDBJ whole genome shotgun (WGS) entry which is preliminary data.</text>
</comment>
<evidence type="ECO:0000313" key="4">
    <source>
        <dbReference type="EMBL" id="MFG3816132.1"/>
    </source>
</evidence>
<accession>A0ABW7C4K7</accession>
<sequence>MGLFDRVSRLIRANVNDLVNKAEDPEKILEQSIIDMQEDLVQMRQAVARAISAQQKIQQQYNQAQSEANLWQQRAQLALQKGDESLAREALNRKKVQAEAATALKAQLDQQVGMVDQLKRNLIALEGKISEAKTKKDMLKARAQAAKANEQLQGALSSMNTGSAMSAFERMEEKVLEMEARSTAALELSGVSLEQQFASLEAGSDVDDELAAMKAQMLGGSSTPAGALPASNAAPATEAKDAAIDAELEALRRQLNDTK</sequence>
<dbReference type="Proteomes" id="UP001604335">
    <property type="component" value="Unassembled WGS sequence"/>
</dbReference>
<name>A0ABW7C4K7_9CYAN</name>
<organism evidence="4 5">
    <name type="scientific">Limnothrix redekei LRLZ20PSL1</name>
    <dbReference type="NCBI Taxonomy" id="3112953"/>
    <lineage>
        <taxon>Bacteria</taxon>
        <taxon>Bacillati</taxon>
        <taxon>Cyanobacteriota</taxon>
        <taxon>Cyanophyceae</taxon>
        <taxon>Pseudanabaenales</taxon>
        <taxon>Pseudanabaenaceae</taxon>
        <taxon>Limnothrix</taxon>
    </lineage>
</organism>
<feature type="coiled-coil region" evidence="2">
    <location>
        <begin position="47"/>
        <end position="149"/>
    </location>
</feature>
<dbReference type="PANTHER" id="PTHR31088:SF6">
    <property type="entry name" value="PHAGE SHOCK PROTEIN A"/>
    <property type="match status" value="1"/>
</dbReference>
<dbReference type="EMBL" id="JAZAQF010000001">
    <property type="protein sequence ID" value="MFG3816132.1"/>
    <property type="molecule type" value="Genomic_DNA"/>
</dbReference>
<gene>
    <name evidence="4" type="ORF">VPK24_00665</name>
</gene>
<keyword evidence="5" id="KW-1185">Reference proteome</keyword>
<evidence type="ECO:0000256" key="3">
    <source>
        <dbReference type="SAM" id="MobiDB-lite"/>
    </source>
</evidence>
<feature type="region of interest" description="Disordered" evidence="3">
    <location>
        <begin position="217"/>
        <end position="239"/>
    </location>
</feature>
<keyword evidence="2" id="KW-0175">Coiled coil</keyword>
<proteinExistence type="inferred from homology"/>
<reference evidence="5" key="1">
    <citation type="journal article" date="2024" name="Algal Res.">
        <title>Biochemical, toxicological and genomic investigation of a high-biomass producing Limnothrix strain isolated from Italian shallow drinking water reservoir.</title>
        <authorList>
            <person name="Simonazzi M."/>
            <person name="Shishido T.K."/>
            <person name="Delbaje E."/>
            <person name="Wahlsten M."/>
            <person name="Fewer D.P."/>
            <person name="Sivonen K."/>
            <person name="Pezzolesi L."/>
            <person name="Pistocchi R."/>
        </authorList>
    </citation>
    <scope>NUCLEOTIDE SEQUENCE [LARGE SCALE GENOMIC DNA]</scope>
    <source>
        <strain evidence="5">LRLZ20PSL1</strain>
    </source>
</reference>